<name>A0A6C0E5S6_9ZZZZ</name>
<sequence length="185" mass="21777">MDALSNLVRRCLKDEMGFMIESYQYANKKEGVESDLLQNNFRYHPENDKVNYIVRSYFNGSISDETLDLDEALQNLMVLLEDHCLTYQKLEEFHNSAPANNRKAQQLDLIYDEDGLKREILAKAPIFHDSFLKDASLEIKQTIEVKFKKEKEEFLADKKKFLSIIERMVTNIRKMKIEFQNSLNP</sequence>
<dbReference type="EMBL" id="MN739745">
    <property type="protein sequence ID" value="QHT24414.1"/>
    <property type="molecule type" value="Genomic_DNA"/>
</dbReference>
<evidence type="ECO:0000313" key="1">
    <source>
        <dbReference type="EMBL" id="QHT24414.1"/>
    </source>
</evidence>
<accession>A0A6C0E5S6</accession>
<dbReference type="AlphaFoldDB" id="A0A6C0E5S6"/>
<proteinExistence type="predicted"/>
<protein>
    <submittedName>
        <fullName evidence="1">Uncharacterized protein</fullName>
    </submittedName>
</protein>
<organism evidence="1">
    <name type="scientific">viral metagenome</name>
    <dbReference type="NCBI Taxonomy" id="1070528"/>
    <lineage>
        <taxon>unclassified sequences</taxon>
        <taxon>metagenomes</taxon>
        <taxon>organismal metagenomes</taxon>
    </lineage>
</organism>
<reference evidence="1" key="1">
    <citation type="journal article" date="2020" name="Nature">
        <title>Giant virus diversity and host interactions through global metagenomics.</title>
        <authorList>
            <person name="Schulz F."/>
            <person name="Roux S."/>
            <person name="Paez-Espino D."/>
            <person name="Jungbluth S."/>
            <person name="Walsh D.A."/>
            <person name="Denef V.J."/>
            <person name="McMahon K.D."/>
            <person name="Konstantinidis K.T."/>
            <person name="Eloe-Fadrosh E.A."/>
            <person name="Kyrpides N.C."/>
            <person name="Woyke T."/>
        </authorList>
    </citation>
    <scope>NUCLEOTIDE SEQUENCE</scope>
    <source>
        <strain evidence="1">GVMAG-M-3300023179-150</strain>
    </source>
</reference>